<name>A0A1G2HH62_9BACT</name>
<dbReference type="Pfam" id="PF09424">
    <property type="entry name" value="YqeY"/>
    <property type="match status" value="1"/>
</dbReference>
<dbReference type="InterPro" id="IPR042184">
    <property type="entry name" value="YqeY/Aim41_N"/>
</dbReference>
<dbReference type="PANTHER" id="PTHR28055">
    <property type="entry name" value="ALTERED INHERITANCE OF MITOCHONDRIA PROTEIN 41, MITOCHONDRIAL"/>
    <property type="match status" value="1"/>
</dbReference>
<dbReference type="PANTHER" id="PTHR28055:SF1">
    <property type="entry name" value="ALTERED INHERITANCE OF MITOCHONDRIA PROTEIN 41, MITOCHONDRIAL"/>
    <property type="match status" value="1"/>
</dbReference>
<dbReference type="InterPro" id="IPR003789">
    <property type="entry name" value="Asn/Gln_tRNA_amidoTrase-B-like"/>
</dbReference>
<dbReference type="InterPro" id="IPR023168">
    <property type="entry name" value="GatB_Yqey_C_2"/>
</dbReference>
<dbReference type="STRING" id="1802165.A3F94_02020"/>
<organism evidence="1 2">
    <name type="scientific">Candidatus Spechtbacteria bacterium RIFCSPLOWO2_12_FULL_38_22</name>
    <dbReference type="NCBI Taxonomy" id="1802165"/>
    <lineage>
        <taxon>Bacteria</taxon>
        <taxon>Candidatus Spechtiibacteriota</taxon>
    </lineage>
</organism>
<comment type="caution">
    <text evidence="1">The sequence shown here is derived from an EMBL/GenBank/DDBJ whole genome shotgun (WGS) entry which is preliminary data.</text>
</comment>
<evidence type="ECO:0008006" key="3">
    <source>
        <dbReference type="Google" id="ProtNLM"/>
    </source>
</evidence>
<dbReference type="Gene3D" id="1.10.1510.10">
    <property type="entry name" value="Uncharacterised protein YqeY/AIM41 PF09424, N-terminal domain"/>
    <property type="match status" value="1"/>
</dbReference>
<dbReference type="InterPro" id="IPR019004">
    <property type="entry name" value="YqeY/Aim41"/>
</dbReference>
<dbReference type="Proteomes" id="UP000176770">
    <property type="component" value="Unassembled WGS sequence"/>
</dbReference>
<evidence type="ECO:0000313" key="2">
    <source>
        <dbReference type="Proteomes" id="UP000176770"/>
    </source>
</evidence>
<protein>
    <recommendedName>
        <fullName evidence="3">Glutamyl-tRNA amidotransferase</fullName>
    </recommendedName>
</protein>
<reference evidence="1 2" key="1">
    <citation type="journal article" date="2016" name="Nat. Commun.">
        <title>Thousands of microbial genomes shed light on interconnected biogeochemical processes in an aquifer system.</title>
        <authorList>
            <person name="Anantharaman K."/>
            <person name="Brown C.T."/>
            <person name="Hug L.A."/>
            <person name="Sharon I."/>
            <person name="Castelle C.J."/>
            <person name="Probst A.J."/>
            <person name="Thomas B.C."/>
            <person name="Singh A."/>
            <person name="Wilkins M.J."/>
            <person name="Karaoz U."/>
            <person name="Brodie E.L."/>
            <person name="Williams K.H."/>
            <person name="Hubbard S.S."/>
            <person name="Banfield J.F."/>
        </authorList>
    </citation>
    <scope>NUCLEOTIDE SEQUENCE [LARGE SCALE GENOMIC DNA]</scope>
</reference>
<dbReference type="EMBL" id="MHOK01000018">
    <property type="protein sequence ID" value="OGZ61719.1"/>
    <property type="molecule type" value="Genomic_DNA"/>
</dbReference>
<dbReference type="AlphaFoldDB" id="A0A1G2HH62"/>
<dbReference type="Gene3D" id="1.10.10.410">
    <property type="match status" value="1"/>
</dbReference>
<accession>A0A1G2HH62</accession>
<dbReference type="SUPFAM" id="SSF89095">
    <property type="entry name" value="GatB/YqeY motif"/>
    <property type="match status" value="1"/>
</dbReference>
<sequence length="150" mass="16997">MSLKEKIQEDLKVAVKSRNQITSLVLRSLIAEINSRAIELKKKEEGLNDEEAERVVLKEIKKRQDAIEQYIKGNRDDLVKNEQEEMGVLNAYAPQMMDEAELRHIIDDTINKIGAKDIQDVGRVIGEVIKQTGSKADGSLVSKLVREKLQ</sequence>
<proteinExistence type="predicted"/>
<dbReference type="GO" id="GO:0016884">
    <property type="term" value="F:carbon-nitrogen ligase activity, with glutamine as amido-N-donor"/>
    <property type="evidence" value="ECO:0007669"/>
    <property type="project" value="InterPro"/>
</dbReference>
<gene>
    <name evidence="1" type="ORF">A3F94_02020</name>
</gene>
<evidence type="ECO:0000313" key="1">
    <source>
        <dbReference type="EMBL" id="OGZ61719.1"/>
    </source>
</evidence>